<dbReference type="PROSITE" id="PS51257">
    <property type="entry name" value="PROKAR_LIPOPROTEIN"/>
    <property type="match status" value="1"/>
</dbReference>
<dbReference type="GO" id="GO:0022857">
    <property type="term" value="F:transmembrane transporter activity"/>
    <property type="evidence" value="ECO:0007669"/>
    <property type="project" value="InterPro"/>
</dbReference>
<dbReference type="Gene3D" id="1.10.287.470">
    <property type="entry name" value="Helix hairpin bin"/>
    <property type="match status" value="1"/>
</dbReference>
<dbReference type="InterPro" id="IPR058626">
    <property type="entry name" value="MdtA-like_b-barrel"/>
</dbReference>
<dbReference type="GO" id="GO:0005886">
    <property type="term" value="C:plasma membrane"/>
    <property type="evidence" value="ECO:0007669"/>
    <property type="project" value="TreeGrafter"/>
</dbReference>
<feature type="region of interest" description="Disordered" evidence="3">
    <location>
        <begin position="371"/>
        <end position="390"/>
    </location>
</feature>
<comment type="subcellular location">
    <subcellularLocation>
        <location evidence="1">Cell envelope</location>
    </subcellularLocation>
</comment>
<protein>
    <submittedName>
        <fullName evidence="8">Efflux RND transporter periplasmic adaptor subunit</fullName>
    </submittedName>
</protein>
<dbReference type="Gene3D" id="2.40.30.170">
    <property type="match status" value="1"/>
</dbReference>
<dbReference type="NCBIfam" id="TIGR01730">
    <property type="entry name" value="RND_mfp"/>
    <property type="match status" value="1"/>
</dbReference>
<comment type="caution">
    <text evidence="8">The sequence shown here is derived from an EMBL/GenBank/DDBJ whole genome shotgun (WGS) entry which is preliminary data.</text>
</comment>
<feature type="domain" description="Multidrug resistance protein MdtA-like beta-barrel" evidence="6">
    <location>
        <begin position="210"/>
        <end position="298"/>
    </location>
</feature>
<gene>
    <name evidence="8" type="ORF">DXH78_11425</name>
</gene>
<feature type="domain" description="Multidrug resistance protein MdtA-like alpha-helical hairpin" evidence="4">
    <location>
        <begin position="102"/>
        <end position="170"/>
    </location>
</feature>
<dbReference type="PANTHER" id="PTHR30158:SF10">
    <property type="entry name" value="CATION EFFLUX PUMP"/>
    <property type="match status" value="1"/>
</dbReference>
<evidence type="ECO:0000256" key="3">
    <source>
        <dbReference type="SAM" id="MobiDB-lite"/>
    </source>
</evidence>
<keyword evidence="9" id="KW-1185">Reference proteome</keyword>
<evidence type="ECO:0000259" key="6">
    <source>
        <dbReference type="Pfam" id="PF25944"/>
    </source>
</evidence>
<dbReference type="OrthoDB" id="8435523at2"/>
<dbReference type="Proteomes" id="UP000263993">
    <property type="component" value="Unassembled WGS sequence"/>
</dbReference>
<dbReference type="FunFam" id="2.40.420.20:FF:000001">
    <property type="entry name" value="Efflux RND transporter periplasmic adaptor subunit"/>
    <property type="match status" value="1"/>
</dbReference>
<dbReference type="Pfam" id="PF25944">
    <property type="entry name" value="Beta-barrel_RND"/>
    <property type="match status" value="1"/>
</dbReference>
<dbReference type="Pfam" id="PF25876">
    <property type="entry name" value="HH_MFP_RND"/>
    <property type="match status" value="1"/>
</dbReference>
<proteinExistence type="inferred from homology"/>
<evidence type="ECO:0000313" key="9">
    <source>
        <dbReference type="Proteomes" id="UP000263993"/>
    </source>
</evidence>
<dbReference type="Pfam" id="PF25967">
    <property type="entry name" value="RND-MFP_C"/>
    <property type="match status" value="1"/>
</dbReference>
<evidence type="ECO:0000313" key="8">
    <source>
        <dbReference type="EMBL" id="RDV05118.1"/>
    </source>
</evidence>
<name>A0A371BC30_9BRAD</name>
<dbReference type="Pfam" id="PF25917">
    <property type="entry name" value="BSH_RND"/>
    <property type="match status" value="1"/>
</dbReference>
<feature type="domain" description="Multidrug resistance protein MdtA-like C-terminal permuted SH3" evidence="7">
    <location>
        <begin position="307"/>
        <end position="367"/>
    </location>
</feature>
<feature type="domain" description="Multidrug resistance protein MdtA-like barrel-sandwich hybrid" evidence="5">
    <location>
        <begin position="60"/>
        <end position="195"/>
    </location>
</feature>
<sequence>MGSGGRAVVAVVLAALVAGCGDSSKQQAGGPPPPQVTVGTPVKRQVVDYDEYVGRFIAVNSVEVRARVSGYLEAVHFKDGQLVKEGDLLFTIDRRPFDNAAAQARATLTAAQSNVAFTEADYTRGQQLVKEKTITDQTFEQRAQAFRNARAAVAGAEAAVRTSELDLSFTELRAPIAGRIGDRRVTPGNLVTGGTGGNTTLLATIVSTDPIYFEFTFDEASYLRYERNAGKGAADVASRGASVSVGLKLIDEKDFIHNGRVDFVDNVIDRTSGTIRGRAVFDNKDSVFTPGMFGRVRVPASAPYEGLLVPDAAIGTEQVRKYVLVVGPDNKAVQRYVTLGQLVDRTLRVVKEGVEPDDKIIVNGIARVRPGQPVTPQAQGAPAAQPAPQK</sequence>
<dbReference type="InterPro" id="IPR006143">
    <property type="entry name" value="RND_pump_MFP"/>
</dbReference>
<evidence type="ECO:0000256" key="1">
    <source>
        <dbReference type="ARBA" id="ARBA00004196"/>
    </source>
</evidence>
<dbReference type="SUPFAM" id="SSF111369">
    <property type="entry name" value="HlyD-like secretion proteins"/>
    <property type="match status" value="1"/>
</dbReference>
<evidence type="ECO:0000259" key="5">
    <source>
        <dbReference type="Pfam" id="PF25917"/>
    </source>
</evidence>
<comment type="similarity">
    <text evidence="2">Belongs to the membrane fusion protein (MFP) (TC 8.A.1) family.</text>
</comment>
<evidence type="ECO:0000256" key="2">
    <source>
        <dbReference type="ARBA" id="ARBA00009477"/>
    </source>
</evidence>
<dbReference type="Gene3D" id="2.40.420.20">
    <property type="match status" value="1"/>
</dbReference>
<reference evidence="9" key="1">
    <citation type="submission" date="2018-08" db="EMBL/GenBank/DDBJ databases">
        <authorList>
            <person name="Kim S.-J."/>
            <person name="Jung G.-Y."/>
        </authorList>
    </citation>
    <scope>NUCLEOTIDE SEQUENCE [LARGE SCALE GENOMIC DNA]</scope>
    <source>
        <strain evidence="9">GY_H</strain>
    </source>
</reference>
<dbReference type="InterPro" id="IPR058625">
    <property type="entry name" value="MdtA-like_BSH"/>
</dbReference>
<evidence type="ECO:0000259" key="4">
    <source>
        <dbReference type="Pfam" id="PF25876"/>
    </source>
</evidence>
<dbReference type="PANTHER" id="PTHR30158">
    <property type="entry name" value="ACRA/E-RELATED COMPONENT OF DRUG EFFLUX TRANSPORTER"/>
    <property type="match status" value="1"/>
</dbReference>
<dbReference type="EMBL" id="QRGO01000001">
    <property type="protein sequence ID" value="RDV05118.1"/>
    <property type="molecule type" value="Genomic_DNA"/>
</dbReference>
<dbReference type="GO" id="GO:0046677">
    <property type="term" value="P:response to antibiotic"/>
    <property type="evidence" value="ECO:0007669"/>
    <property type="project" value="TreeGrafter"/>
</dbReference>
<organism evidence="8 9">
    <name type="scientific">Undibacter mobilis</name>
    <dbReference type="NCBI Taxonomy" id="2292256"/>
    <lineage>
        <taxon>Bacteria</taxon>
        <taxon>Pseudomonadati</taxon>
        <taxon>Pseudomonadota</taxon>
        <taxon>Alphaproteobacteria</taxon>
        <taxon>Hyphomicrobiales</taxon>
        <taxon>Nitrobacteraceae</taxon>
        <taxon>Undibacter</taxon>
    </lineage>
</organism>
<dbReference type="AlphaFoldDB" id="A0A371BC30"/>
<dbReference type="GO" id="GO:0030313">
    <property type="term" value="C:cell envelope"/>
    <property type="evidence" value="ECO:0007669"/>
    <property type="project" value="UniProtKB-SubCell"/>
</dbReference>
<dbReference type="InterPro" id="IPR058627">
    <property type="entry name" value="MdtA-like_C"/>
</dbReference>
<accession>A0A371BC30</accession>
<evidence type="ECO:0000259" key="7">
    <source>
        <dbReference type="Pfam" id="PF25967"/>
    </source>
</evidence>
<dbReference type="InterPro" id="IPR058624">
    <property type="entry name" value="MdtA-like_HH"/>
</dbReference>
<dbReference type="Gene3D" id="2.40.50.100">
    <property type="match status" value="1"/>
</dbReference>